<dbReference type="NCBIfam" id="TIGR00138">
    <property type="entry name" value="rsmG_gidB"/>
    <property type="match status" value="1"/>
</dbReference>
<dbReference type="Pfam" id="PF02527">
    <property type="entry name" value="GidB"/>
    <property type="match status" value="1"/>
</dbReference>
<dbReference type="KEGG" id="vhy:G7082_05360"/>
<keyword evidence="5 6" id="KW-0949">S-adenosyl-L-methionine</keyword>
<evidence type="ECO:0000256" key="5">
    <source>
        <dbReference type="ARBA" id="ARBA00022691"/>
    </source>
</evidence>
<evidence type="ECO:0000313" key="8">
    <source>
        <dbReference type="Proteomes" id="UP000501747"/>
    </source>
</evidence>
<reference evidence="7 8" key="1">
    <citation type="submission" date="2020-03" db="EMBL/GenBank/DDBJ databases">
        <title>Vagococcus sp. nov., isolated from beetles.</title>
        <authorList>
            <person name="Hyun D.-W."/>
            <person name="Bae J.-W."/>
        </authorList>
    </citation>
    <scope>NUCLEOTIDE SEQUENCE [LARGE SCALE GENOMIC DNA]</scope>
    <source>
        <strain evidence="7 8">HDW17B</strain>
    </source>
</reference>
<dbReference type="EMBL" id="CP049887">
    <property type="protein sequence ID" value="QIL48001.1"/>
    <property type="molecule type" value="Genomic_DNA"/>
</dbReference>
<dbReference type="EC" id="2.1.1.-" evidence="6"/>
<dbReference type="InterPro" id="IPR003682">
    <property type="entry name" value="rRNA_ssu_MeTfrase_G"/>
</dbReference>
<comment type="subcellular location">
    <subcellularLocation>
        <location evidence="6">Cytoplasm</location>
    </subcellularLocation>
</comment>
<feature type="binding site" evidence="6">
    <location>
        <position position="148"/>
    </location>
    <ligand>
        <name>S-adenosyl-L-methionine</name>
        <dbReference type="ChEBI" id="CHEBI:59789"/>
    </ligand>
</feature>
<dbReference type="GO" id="GO:0005829">
    <property type="term" value="C:cytosol"/>
    <property type="evidence" value="ECO:0007669"/>
    <property type="project" value="TreeGrafter"/>
</dbReference>
<dbReference type="CDD" id="cd02440">
    <property type="entry name" value="AdoMet_MTases"/>
    <property type="match status" value="1"/>
</dbReference>
<evidence type="ECO:0000313" key="7">
    <source>
        <dbReference type="EMBL" id="QIL48001.1"/>
    </source>
</evidence>
<dbReference type="PANTHER" id="PTHR31760:SF0">
    <property type="entry name" value="S-ADENOSYL-L-METHIONINE-DEPENDENT METHYLTRANSFERASES SUPERFAMILY PROTEIN"/>
    <property type="match status" value="1"/>
</dbReference>
<keyword evidence="3 6" id="KW-0489">Methyltransferase</keyword>
<feature type="binding site" evidence="6">
    <location>
        <begin position="129"/>
        <end position="130"/>
    </location>
    <ligand>
        <name>S-adenosyl-L-methionine</name>
        <dbReference type="ChEBI" id="CHEBI:59789"/>
    </ligand>
</feature>
<evidence type="ECO:0000256" key="3">
    <source>
        <dbReference type="ARBA" id="ARBA00022603"/>
    </source>
</evidence>
<dbReference type="AlphaFoldDB" id="A0A6G8ASF0"/>
<gene>
    <name evidence="6 7" type="primary">rsmG</name>
    <name evidence="7" type="ORF">G7082_05360</name>
</gene>
<protein>
    <recommendedName>
        <fullName evidence="6">Ribosomal RNA small subunit methyltransferase G</fullName>
        <ecNumber evidence="6">2.1.1.-</ecNumber>
    </recommendedName>
    <alternativeName>
        <fullName evidence="6">16S rRNA 7-methylguanosine methyltransferase</fullName>
        <shortName evidence="6">16S rRNA m7G methyltransferase</shortName>
    </alternativeName>
</protein>
<dbReference type="InterPro" id="IPR029063">
    <property type="entry name" value="SAM-dependent_MTases_sf"/>
</dbReference>
<dbReference type="SUPFAM" id="SSF53335">
    <property type="entry name" value="S-adenosyl-L-methionine-dependent methyltransferases"/>
    <property type="match status" value="1"/>
</dbReference>
<feature type="binding site" evidence="6">
    <location>
        <position position="78"/>
    </location>
    <ligand>
        <name>S-adenosyl-L-methionine</name>
        <dbReference type="ChEBI" id="CHEBI:59789"/>
    </ligand>
</feature>
<comment type="function">
    <text evidence="6">Specifically methylates the N7 position of a guanine in 16S rRNA.</text>
</comment>
<evidence type="ECO:0000256" key="4">
    <source>
        <dbReference type="ARBA" id="ARBA00022679"/>
    </source>
</evidence>
<dbReference type="Proteomes" id="UP000501747">
    <property type="component" value="Chromosome"/>
</dbReference>
<name>A0A6G8ASF0_9ENTE</name>
<keyword evidence="2 6" id="KW-0698">rRNA processing</keyword>
<dbReference type="FunFam" id="3.40.50.150:FF:000041">
    <property type="entry name" value="Ribosomal RNA small subunit methyltransferase G"/>
    <property type="match status" value="1"/>
</dbReference>
<comment type="similarity">
    <text evidence="6">Belongs to the methyltransferase superfamily. RNA methyltransferase RsmG family.</text>
</comment>
<dbReference type="HAMAP" id="MF_00074">
    <property type="entry name" value="16SrRNA_methyltr_G"/>
    <property type="match status" value="1"/>
</dbReference>
<dbReference type="Gene3D" id="3.40.50.150">
    <property type="entry name" value="Vaccinia Virus protein VP39"/>
    <property type="match status" value="1"/>
</dbReference>
<feature type="binding site" evidence="6">
    <location>
        <position position="83"/>
    </location>
    <ligand>
        <name>S-adenosyl-L-methionine</name>
        <dbReference type="ChEBI" id="CHEBI:59789"/>
    </ligand>
</feature>
<evidence type="ECO:0000256" key="6">
    <source>
        <dbReference type="HAMAP-Rule" id="MF_00074"/>
    </source>
</evidence>
<organism evidence="7 8">
    <name type="scientific">Vagococcus hydrophili</name>
    <dbReference type="NCBI Taxonomy" id="2714947"/>
    <lineage>
        <taxon>Bacteria</taxon>
        <taxon>Bacillati</taxon>
        <taxon>Bacillota</taxon>
        <taxon>Bacilli</taxon>
        <taxon>Lactobacillales</taxon>
        <taxon>Enterococcaceae</taxon>
        <taxon>Vagococcus</taxon>
    </lineage>
</organism>
<proteinExistence type="inferred from homology"/>
<dbReference type="PANTHER" id="PTHR31760">
    <property type="entry name" value="S-ADENOSYL-L-METHIONINE-DEPENDENT METHYLTRANSFERASES SUPERFAMILY PROTEIN"/>
    <property type="match status" value="1"/>
</dbReference>
<evidence type="ECO:0000256" key="2">
    <source>
        <dbReference type="ARBA" id="ARBA00022552"/>
    </source>
</evidence>
<dbReference type="GO" id="GO:0070043">
    <property type="term" value="F:rRNA (guanine-N7-)-methyltransferase activity"/>
    <property type="evidence" value="ECO:0007669"/>
    <property type="project" value="UniProtKB-UniRule"/>
</dbReference>
<keyword evidence="1 6" id="KW-0963">Cytoplasm</keyword>
<dbReference type="PIRSF" id="PIRSF003078">
    <property type="entry name" value="GidB"/>
    <property type="match status" value="1"/>
</dbReference>
<evidence type="ECO:0000256" key="1">
    <source>
        <dbReference type="ARBA" id="ARBA00022490"/>
    </source>
</evidence>
<dbReference type="RefSeq" id="WP_166034165.1">
    <property type="nucleotide sequence ID" value="NZ_CP049887.1"/>
</dbReference>
<accession>A0A6G8ASF0</accession>
<sequence>MKPEIFKQELAKIGIELSDTQMRQFQRYYELLVEWNEKINLTAITDLEEVYLKHFYDSITLANALDLKDDNYSICDVGAGAGFPSIPLKIVFPNLKVSIVDSLNKRIKFLTLLCDELQLENVSLYHDRAEDFGQNKAHRESYDLVTARAVARLNVLSELCIPLVKKDGKFLALKAAKSEEEVLESKKAIATLGGKLVEEVEMTLPFIEDKRYIVVIEKKKETPKKYPRKPGTPNKKPLK</sequence>
<comment type="caution">
    <text evidence="6">Lacks conserved residue(s) required for the propagation of feature annotation.</text>
</comment>
<keyword evidence="8" id="KW-1185">Reference proteome</keyword>
<keyword evidence="4 6" id="KW-0808">Transferase</keyword>